<name>A0ABS8B7S4_9ACTN</name>
<reference evidence="1 2" key="1">
    <citation type="submission" date="2021-10" db="EMBL/GenBank/DDBJ databases">
        <title>Streptomyces sp. strain SMC 277, a novel streptomycete isolated from soil.</title>
        <authorList>
            <person name="Chanama M."/>
        </authorList>
    </citation>
    <scope>NUCLEOTIDE SEQUENCE [LARGE SCALE GENOMIC DNA]</scope>
    <source>
        <strain evidence="1 2">SMC 277</strain>
    </source>
</reference>
<evidence type="ECO:0000313" key="1">
    <source>
        <dbReference type="EMBL" id="MCB5180659.1"/>
    </source>
</evidence>
<accession>A0ABS8B7S4</accession>
<proteinExistence type="predicted"/>
<gene>
    <name evidence="1" type="ORF">LG632_14855</name>
</gene>
<protein>
    <recommendedName>
        <fullName evidence="3">Circularly permuted type 2 ATP-grasp protein</fullName>
    </recommendedName>
</protein>
<evidence type="ECO:0008006" key="3">
    <source>
        <dbReference type="Google" id="ProtNLM"/>
    </source>
</evidence>
<keyword evidence="2" id="KW-1185">Reference proteome</keyword>
<evidence type="ECO:0000313" key="2">
    <source>
        <dbReference type="Proteomes" id="UP001199054"/>
    </source>
</evidence>
<comment type="caution">
    <text evidence="1">The sequence shown here is derived from an EMBL/GenBank/DDBJ whole genome shotgun (WGS) entry which is preliminary data.</text>
</comment>
<dbReference type="RefSeq" id="WP_226727529.1">
    <property type="nucleotide sequence ID" value="NZ_JAJAUY010000049.1"/>
</dbReference>
<dbReference type="EMBL" id="JAJAUY010000049">
    <property type="protein sequence ID" value="MCB5180659.1"/>
    <property type="molecule type" value="Genomic_DNA"/>
</dbReference>
<organism evidence="1 2">
    <name type="scientific">Streptomyces antimicrobicus</name>
    <dbReference type="NCBI Taxonomy" id="2883108"/>
    <lineage>
        <taxon>Bacteria</taxon>
        <taxon>Bacillati</taxon>
        <taxon>Actinomycetota</taxon>
        <taxon>Actinomycetes</taxon>
        <taxon>Kitasatosporales</taxon>
        <taxon>Streptomycetaceae</taxon>
        <taxon>Streptomyces</taxon>
    </lineage>
</organism>
<sequence length="454" mass="49318">MTAPWYGVEPPPLDARLDLATVRQELLRLDDGEYAHVVPSGVSMRPVFLPRASYDELFTAGRALLRLLRWTLLESAPTAAGRVAALGADEEMYPLFMDDPAEEAYATCIARPDVMVSATGPKFVEFNIGSGIGGVVDTALHSAAWTAAFGGAERAPFRAVDPLAVRDAFFARTVRDLRVKPAVAVVGTLRDLGGRPSRYFELQAESLRRRGLEAEFFEPEDLLEGLGLPGALRFPVGLRHFTVLEWRAHGIDFAPMRAALDAGCKLIASQTAYLIANKKVLGWVSEGRPWMSVRDRETVERYLPWTRVVADRTVSWRGTARPLPDLLLSAPEEFVLKPAIGMSGQQVLVGRHCPEDAWRRAVAAAVAAEDHIVQEYVEPAPYLMEFTGAASGAGRVGDGGDGDTYEAEIVPVFSPFLFDQQDAGCMVRYLPPDGSGIVSVHGTGALSNVALATR</sequence>
<dbReference type="SUPFAM" id="SSF56059">
    <property type="entry name" value="Glutathione synthetase ATP-binding domain-like"/>
    <property type="match status" value="1"/>
</dbReference>
<dbReference type="Proteomes" id="UP001199054">
    <property type="component" value="Unassembled WGS sequence"/>
</dbReference>